<reference evidence="5" key="1">
    <citation type="submission" date="2006-06" db="EMBL/GenBank/DDBJ databases">
        <title>Complete sequence of Trichodesmium erythraeum IMS101.</title>
        <authorList>
            <consortium name="US DOE Joint Genome Institute"/>
            <person name="Copeland A."/>
            <person name="Lucas S."/>
            <person name="Lapidus A."/>
            <person name="Barry K."/>
            <person name="Detter J.C."/>
            <person name="Glavina del Rio T."/>
            <person name="Hammon N."/>
            <person name="Israni S."/>
            <person name="Dalin E."/>
            <person name="Tice H."/>
            <person name="Pitluck S."/>
            <person name="Kiss H."/>
            <person name="Munk A.C."/>
            <person name="Brettin T."/>
            <person name="Bruce D."/>
            <person name="Han C."/>
            <person name="Tapia R."/>
            <person name="Gilna P."/>
            <person name="Schmutz J."/>
            <person name="Larimer F."/>
            <person name="Land M."/>
            <person name="Hauser L."/>
            <person name="Kyrpides N."/>
            <person name="Kim E."/>
            <person name="Richardson P."/>
        </authorList>
    </citation>
    <scope>NUCLEOTIDE SEQUENCE [LARGE SCALE GENOMIC DNA]</scope>
    <source>
        <strain evidence="5">IMS101</strain>
    </source>
</reference>
<feature type="domain" description="Protein kinase" evidence="4">
    <location>
        <begin position="12"/>
        <end position="276"/>
    </location>
</feature>
<dbReference type="Pfam" id="PF00069">
    <property type="entry name" value="Pkinase"/>
    <property type="match status" value="1"/>
</dbReference>
<evidence type="ECO:0000256" key="2">
    <source>
        <dbReference type="ARBA" id="ARBA00022840"/>
    </source>
</evidence>
<dbReference type="GO" id="GO:0004674">
    <property type="term" value="F:protein serine/threonine kinase activity"/>
    <property type="evidence" value="ECO:0007669"/>
    <property type="project" value="UniProtKB-KW"/>
</dbReference>
<dbReference type="eggNOG" id="COG0515">
    <property type="taxonomic scope" value="Bacteria"/>
</dbReference>
<protein>
    <submittedName>
        <fullName evidence="5">Serine/threonine protein kinase</fullName>
    </submittedName>
</protein>
<dbReference type="InterPro" id="IPR011009">
    <property type="entry name" value="Kinase-like_dom_sf"/>
</dbReference>
<dbReference type="HOGENOM" id="CLU_000288_135_7_3"/>
<dbReference type="PROSITE" id="PS50011">
    <property type="entry name" value="PROTEIN_KINASE_DOM"/>
    <property type="match status" value="1"/>
</dbReference>
<keyword evidence="5" id="KW-0418">Kinase</keyword>
<dbReference type="Gene3D" id="1.10.510.10">
    <property type="entry name" value="Transferase(Phosphotransferase) domain 1"/>
    <property type="match status" value="1"/>
</dbReference>
<dbReference type="InterPro" id="IPR008271">
    <property type="entry name" value="Ser/Thr_kinase_AS"/>
</dbReference>
<dbReference type="OrthoDB" id="5518868at2"/>
<keyword evidence="3" id="KW-0472">Membrane</keyword>
<gene>
    <name evidence="5" type="ordered locus">Tery_1668</name>
</gene>
<dbReference type="EMBL" id="CP000393">
    <property type="protein sequence ID" value="ABG50939.1"/>
    <property type="molecule type" value="Genomic_DNA"/>
</dbReference>
<dbReference type="RefSeq" id="WP_011611314.1">
    <property type="nucleotide sequence ID" value="NC_008312.1"/>
</dbReference>
<feature type="transmembrane region" description="Helical" evidence="3">
    <location>
        <begin position="315"/>
        <end position="348"/>
    </location>
</feature>
<evidence type="ECO:0000256" key="3">
    <source>
        <dbReference type="SAM" id="Phobius"/>
    </source>
</evidence>
<dbReference type="InterPro" id="IPR000719">
    <property type="entry name" value="Prot_kinase_dom"/>
</dbReference>
<dbReference type="CDD" id="cd14014">
    <property type="entry name" value="STKc_PknB_like"/>
    <property type="match status" value="1"/>
</dbReference>
<keyword evidence="5" id="KW-0808">Transferase</keyword>
<accession>Q114Y5</accession>
<dbReference type="SMART" id="SM00220">
    <property type="entry name" value="S_TKc"/>
    <property type="match status" value="1"/>
</dbReference>
<evidence type="ECO:0000256" key="1">
    <source>
        <dbReference type="ARBA" id="ARBA00022741"/>
    </source>
</evidence>
<evidence type="ECO:0000259" key="4">
    <source>
        <dbReference type="PROSITE" id="PS50011"/>
    </source>
</evidence>
<keyword evidence="3" id="KW-0812">Transmembrane</keyword>
<evidence type="ECO:0000313" key="5">
    <source>
        <dbReference type="EMBL" id="ABG50939.1"/>
    </source>
</evidence>
<dbReference type="PANTHER" id="PTHR24363">
    <property type="entry name" value="SERINE/THREONINE PROTEIN KINASE"/>
    <property type="match status" value="1"/>
</dbReference>
<name>Q114Y5_TRIEI</name>
<keyword evidence="2" id="KW-0067">ATP-binding</keyword>
<dbReference type="SUPFAM" id="SSF56112">
    <property type="entry name" value="Protein kinase-like (PK-like)"/>
    <property type="match status" value="1"/>
</dbReference>
<dbReference type="GO" id="GO:0005524">
    <property type="term" value="F:ATP binding"/>
    <property type="evidence" value="ECO:0007669"/>
    <property type="project" value="UniProtKB-KW"/>
</dbReference>
<keyword evidence="1" id="KW-0547">Nucleotide-binding</keyword>
<keyword evidence="5" id="KW-0723">Serine/threonine-protein kinase</keyword>
<dbReference type="PROSITE" id="PS00108">
    <property type="entry name" value="PROTEIN_KINASE_ST"/>
    <property type="match status" value="1"/>
</dbReference>
<dbReference type="AlphaFoldDB" id="Q114Y5"/>
<dbReference type="STRING" id="203124.Tery_1668"/>
<keyword evidence="3" id="KW-1133">Transmembrane helix</keyword>
<proteinExistence type="predicted"/>
<sequence length="431" mass="49640">MLTPGQILKERYQLQKQLGRAVAGRKTWLAFDSQLEEQVIIKMLAYSPEILGQELDLFETEAKILKALNHPHIPRYRDYFSLEKEANLDLPWFALVQNYIPGFSLQELLDRDKIFTEEDVEKIAKEMLEILIYLHELKPSVLHRDIKPSNLIMGADQKIYLVDFGAVQSQGNAQGVTFTIIGTSGYAPLEQFWGRAVPASDLYALGATLIHLLTGISPVDLPQKNYHIQFPENVNINPSLANWINKITEIDLEIRFKNAREALKCLNSKPKYKNFLSHQKRSLIFSIININKSPDIIEIYTHAPSLREIKKSGLFGAVFCIFFGLLLTNIVYGILFFIIFCAGVFILLGERNYIYFDHNYFRIERRLLDFVYGKYQGKTKDIVEVVSSKFESGYQVIVLSQNNKYQLDKAMNIQDSTSLVEQINEWLNQIN</sequence>
<organism evidence="5">
    <name type="scientific">Trichodesmium erythraeum (strain IMS101)</name>
    <dbReference type="NCBI Taxonomy" id="203124"/>
    <lineage>
        <taxon>Bacteria</taxon>
        <taxon>Bacillati</taxon>
        <taxon>Cyanobacteriota</taxon>
        <taxon>Cyanophyceae</taxon>
        <taxon>Oscillatoriophycideae</taxon>
        <taxon>Oscillatoriales</taxon>
        <taxon>Microcoleaceae</taxon>
        <taxon>Trichodesmium</taxon>
    </lineage>
</organism>
<dbReference type="KEGG" id="ter:Tery_1668"/>
<dbReference type="PANTHER" id="PTHR24363:SF7">
    <property type="entry name" value="SERINE_THREONINE-PROTEIN KINASE-LIKE PROTEIN E"/>
    <property type="match status" value="1"/>
</dbReference>